<dbReference type="EMBL" id="ACIO01000149">
    <property type="protein sequence ID" value="EFC99820.1"/>
    <property type="molecule type" value="Genomic_DNA"/>
</dbReference>
<feature type="compositionally biased region" description="Polar residues" evidence="1">
    <location>
        <begin position="13"/>
        <end position="24"/>
    </location>
</feature>
<gene>
    <name evidence="2" type="ORF">CLOSTHATH_01958</name>
</gene>
<dbReference type="AlphaFoldDB" id="D3AEC7"/>
<dbReference type="HOGENOM" id="CLU_3217234_0_0_9"/>
<reference evidence="2 3" key="1">
    <citation type="submission" date="2010-01" db="EMBL/GenBank/DDBJ databases">
        <authorList>
            <person name="Weinstock G."/>
            <person name="Sodergren E."/>
            <person name="Clifton S."/>
            <person name="Fulton L."/>
            <person name="Fulton B."/>
            <person name="Courtney L."/>
            <person name="Fronick C."/>
            <person name="Harrison M."/>
            <person name="Strong C."/>
            <person name="Farmer C."/>
            <person name="Delahaunty K."/>
            <person name="Markovic C."/>
            <person name="Hall O."/>
            <person name="Minx P."/>
            <person name="Tomlinson C."/>
            <person name="Mitreva M."/>
            <person name="Nelson J."/>
            <person name="Hou S."/>
            <person name="Wollam A."/>
            <person name="Pepin K.H."/>
            <person name="Johnson M."/>
            <person name="Bhonagiri V."/>
            <person name="Nash W.E."/>
            <person name="Warren W."/>
            <person name="Chinwalla A."/>
            <person name="Mardis E.R."/>
            <person name="Wilson R.K."/>
        </authorList>
    </citation>
    <scope>NUCLEOTIDE SEQUENCE [LARGE SCALE GENOMIC DNA]</scope>
    <source>
        <strain evidence="2 3">DSM 13479</strain>
    </source>
</reference>
<sequence length="44" mass="5143">MHRPAGRRGRRGWQQQPTVTPGIQNAEVQEQYSIDIPPWLPYNI</sequence>
<organism evidence="2 3">
    <name type="scientific">Hungatella hathewayi DSM 13479</name>
    <dbReference type="NCBI Taxonomy" id="566550"/>
    <lineage>
        <taxon>Bacteria</taxon>
        <taxon>Bacillati</taxon>
        <taxon>Bacillota</taxon>
        <taxon>Clostridia</taxon>
        <taxon>Lachnospirales</taxon>
        <taxon>Lachnospiraceae</taxon>
        <taxon>Hungatella</taxon>
    </lineage>
</organism>
<comment type="caution">
    <text evidence="2">The sequence shown here is derived from an EMBL/GenBank/DDBJ whole genome shotgun (WGS) entry which is preliminary data.</text>
</comment>
<evidence type="ECO:0000256" key="1">
    <source>
        <dbReference type="SAM" id="MobiDB-lite"/>
    </source>
</evidence>
<accession>D3AEC7</accession>
<feature type="compositionally biased region" description="Basic residues" evidence="1">
    <location>
        <begin position="1"/>
        <end position="11"/>
    </location>
</feature>
<dbReference type="Proteomes" id="UP000004968">
    <property type="component" value="Unassembled WGS sequence"/>
</dbReference>
<evidence type="ECO:0000313" key="3">
    <source>
        <dbReference type="Proteomes" id="UP000004968"/>
    </source>
</evidence>
<feature type="region of interest" description="Disordered" evidence="1">
    <location>
        <begin position="1"/>
        <end position="24"/>
    </location>
</feature>
<protein>
    <submittedName>
        <fullName evidence="2">Uncharacterized protein</fullName>
    </submittedName>
</protein>
<evidence type="ECO:0000313" key="2">
    <source>
        <dbReference type="EMBL" id="EFC99820.1"/>
    </source>
</evidence>
<proteinExistence type="predicted"/>
<name>D3AEC7_9FIRM</name>